<sequence>MSFLKNLKKVEIKPVIKKIETKPTIKQIIKQKKEEFKQDTFKINPEVKNIPDIPNTNIMTSGKLIGIRLRANKKEMLGQLRNYIDNLLKSEKK</sequence>
<evidence type="ECO:0000313" key="1">
    <source>
        <dbReference type="EMBL" id="KKN04525.1"/>
    </source>
</evidence>
<organism evidence="1">
    <name type="scientific">marine sediment metagenome</name>
    <dbReference type="NCBI Taxonomy" id="412755"/>
    <lineage>
        <taxon>unclassified sequences</taxon>
        <taxon>metagenomes</taxon>
        <taxon>ecological metagenomes</taxon>
    </lineage>
</organism>
<proteinExistence type="predicted"/>
<gene>
    <name evidence="1" type="ORF">LCGC14_1096520</name>
</gene>
<dbReference type="AlphaFoldDB" id="A0A0F9MAT2"/>
<accession>A0A0F9MAT2</accession>
<name>A0A0F9MAT2_9ZZZZ</name>
<protein>
    <submittedName>
        <fullName evidence="1">Uncharacterized protein</fullName>
    </submittedName>
</protein>
<dbReference type="EMBL" id="LAZR01004909">
    <property type="protein sequence ID" value="KKN04525.1"/>
    <property type="molecule type" value="Genomic_DNA"/>
</dbReference>
<reference evidence="1" key="1">
    <citation type="journal article" date="2015" name="Nature">
        <title>Complex archaea that bridge the gap between prokaryotes and eukaryotes.</title>
        <authorList>
            <person name="Spang A."/>
            <person name="Saw J.H."/>
            <person name="Jorgensen S.L."/>
            <person name="Zaremba-Niedzwiedzka K."/>
            <person name="Martijn J."/>
            <person name="Lind A.E."/>
            <person name="van Eijk R."/>
            <person name="Schleper C."/>
            <person name="Guy L."/>
            <person name="Ettema T.J."/>
        </authorList>
    </citation>
    <scope>NUCLEOTIDE SEQUENCE</scope>
</reference>
<comment type="caution">
    <text evidence="1">The sequence shown here is derived from an EMBL/GenBank/DDBJ whole genome shotgun (WGS) entry which is preliminary data.</text>
</comment>